<keyword evidence="1" id="KW-1133">Transmembrane helix</keyword>
<sequence length="68" mass="7102">MDHNRYGLDGLPLACRQANTDPVTGLPLPRIPQAGASDQIGNPYVLPTVLGGMAIFLIVFAVQSGILG</sequence>
<keyword evidence="1" id="KW-0472">Membrane</keyword>
<feature type="transmembrane region" description="Helical" evidence="1">
    <location>
        <begin position="44"/>
        <end position="62"/>
    </location>
</feature>
<accession>A0A841JCM1</accession>
<reference evidence="2 3" key="1">
    <citation type="submission" date="2020-08" db="EMBL/GenBank/DDBJ databases">
        <title>Genomic Encyclopedia of Type Strains, Phase IV (KMG-IV): sequencing the most valuable type-strain genomes for metagenomic binning, comparative biology and taxonomic classification.</title>
        <authorList>
            <person name="Goeker M."/>
        </authorList>
    </citation>
    <scope>NUCLEOTIDE SEQUENCE [LARGE SCALE GENOMIC DNA]</scope>
    <source>
        <strain evidence="2 3">DSM 102255</strain>
    </source>
</reference>
<dbReference type="AlphaFoldDB" id="A0A841JCM1"/>
<evidence type="ECO:0000256" key="1">
    <source>
        <dbReference type="SAM" id="Phobius"/>
    </source>
</evidence>
<dbReference type="RefSeq" id="WP_065847131.1">
    <property type="nucleotide sequence ID" value="NZ_JACIJP010000018.1"/>
</dbReference>
<name>A0A841JCM1_9SPHN</name>
<evidence type="ECO:0000313" key="3">
    <source>
        <dbReference type="Proteomes" id="UP000552700"/>
    </source>
</evidence>
<gene>
    <name evidence="2" type="ORF">FHS92_003617</name>
</gene>
<keyword evidence="1" id="KW-0812">Transmembrane</keyword>
<organism evidence="2 3">
    <name type="scientific">Sphingobium subterraneum</name>
    <dbReference type="NCBI Taxonomy" id="627688"/>
    <lineage>
        <taxon>Bacteria</taxon>
        <taxon>Pseudomonadati</taxon>
        <taxon>Pseudomonadota</taxon>
        <taxon>Alphaproteobacteria</taxon>
        <taxon>Sphingomonadales</taxon>
        <taxon>Sphingomonadaceae</taxon>
        <taxon>Sphingobium</taxon>
    </lineage>
</organism>
<protein>
    <submittedName>
        <fullName evidence="2">Uncharacterized protein</fullName>
    </submittedName>
</protein>
<dbReference type="Proteomes" id="UP000552700">
    <property type="component" value="Unassembled WGS sequence"/>
</dbReference>
<proteinExistence type="predicted"/>
<evidence type="ECO:0000313" key="2">
    <source>
        <dbReference type="EMBL" id="MBB6125851.1"/>
    </source>
</evidence>
<comment type="caution">
    <text evidence="2">The sequence shown here is derived from an EMBL/GenBank/DDBJ whole genome shotgun (WGS) entry which is preliminary data.</text>
</comment>
<dbReference type="EMBL" id="JACIJP010000018">
    <property type="protein sequence ID" value="MBB6125851.1"/>
    <property type="molecule type" value="Genomic_DNA"/>
</dbReference>
<keyword evidence="3" id="KW-1185">Reference proteome</keyword>